<dbReference type="AlphaFoldDB" id="A0A226X207"/>
<dbReference type="Proteomes" id="UP000214720">
    <property type="component" value="Unassembled WGS sequence"/>
</dbReference>
<comment type="caution">
    <text evidence="1">The sequence shown here is derived from an EMBL/GenBank/DDBJ whole genome shotgun (WGS) entry which is preliminary data.</text>
</comment>
<reference evidence="2" key="1">
    <citation type="submission" date="2017-01" db="EMBL/GenBank/DDBJ databases">
        <title>Genome Analysis of Deinococcus marmoris KOPRI26562.</title>
        <authorList>
            <person name="Kim J.H."/>
            <person name="Oh H.-M."/>
        </authorList>
    </citation>
    <scope>NUCLEOTIDE SEQUENCE [LARGE SCALE GENOMIC DNA]</scope>
    <source>
        <strain evidence="2">PAMC 26633</strain>
    </source>
</reference>
<proteinExistence type="predicted"/>
<gene>
    <name evidence="1" type="ORF">BSU04_16815</name>
</gene>
<protein>
    <recommendedName>
        <fullName evidence="3">Sel1 repeat family protein</fullName>
    </recommendedName>
</protein>
<accession>A0A226X207</accession>
<sequence length="199" mass="21530">MSEVTWFNQIHREWQALKQHDAALDVEKFYRHVISAYKSGFAPLETIATTANALLVSTISGAPYLGRKLLEQVGVDKHPALRVAFALSLFAGTGGEPDPQLGNRILVDVLKDENAQDTLKGLSAAALGDSARLGRGADADPELAKAQYELAFGFGLRQAAHTLGLYWDNRWSAGAAGDRLPDHALALKWYKRAGTASSD</sequence>
<dbReference type="InterPro" id="IPR011990">
    <property type="entry name" value="TPR-like_helical_dom_sf"/>
</dbReference>
<dbReference type="Gene3D" id="1.25.40.10">
    <property type="entry name" value="Tetratricopeptide repeat domain"/>
    <property type="match status" value="1"/>
</dbReference>
<evidence type="ECO:0008006" key="3">
    <source>
        <dbReference type="Google" id="ProtNLM"/>
    </source>
</evidence>
<evidence type="ECO:0000313" key="1">
    <source>
        <dbReference type="EMBL" id="OXC77464.1"/>
    </source>
</evidence>
<name>A0A226X207_CABSO</name>
<dbReference type="EMBL" id="MTHB01000106">
    <property type="protein sequence ID" value="OXC77464.1"/>
    <property type="molecule type" value="Genomic_DNA"/>
</dbReference>
<evidence type="ECO:0000313" key="2">
    <source>
        <dbReference type="Proteomes" id="UP000214720"/>
    </source>
</evidence>
<organism evidence="1 2">
    <name type="scientific">Caballeronia sordidicola</name>
    <name type="common">Burkholderia sordidicola</name>
    <dbReference type="NCBI Taxonomy" id="196367"/>
    <lineage>
        <taxon>Bacteria</taxon>
        <taxon>Pseudomonadati</taxon>
        <taxon>Pseudomonadota</taxon>
        <taxon>Betaproteobacteria</taxon>
        <taxon>Burkholderiales</taxon>
        <taxon>Burkholderiaceae</taxon>
        <taxon>Caballeronia</taxon>
    </lineage>
</organism>